<feature type="compositionally biased region" description="Polar residues" evidence="1">
    <location>
        <begin position="188"/>
        <end position="219"/>
    </location>
</feature>
<sequence>MNKSSDIYVKRKVAKPEPCLICYKPTSTVMFNENFYQQQYKDWFYCCDLHFIDNPSFMKPAYSQEYYHTLELIKELEPQIMRINKNNKSGTWDNWINKYLYNDNNNKTSSKTKDKDQGKEKDENREKDSEKKSEDSEKMTEEQELINKYKNLKLKSDSLKLNNKQYQLNKIMYNQRLTSLMKTLTREQQQSQNKNDCIMTSKSDNSIDDSSYTDPNSIAMSFPKVPSHNPL</sequence>
<dbReference type="InterPro" id="IPR013640">
    <property type="entry name" value="Vfa1"/>
</dbReference>
<dbReference type="AlphaFoldDB" id="A0A376B4T1"/>
<feature type="region of interest" description="Disordered" evidence="1">
    <location>
        <begin position="188"/>
        <end position="231"/>
    </location>
</feature>
<feature type="region of interest" description="Disordered" evidence="1">
    <location>
        <begin position="106"/>
        <end position="142"/>
    </location>
</feature>
<accession>A0A376B4T1</accession>
<proteinExistence type="predicted"/>
<dbReference type="Proteomes" id="UP000262825">
    <property type="component" value="Unassembled WGS sequence"/>
</dbReference>
<gene>
    <name evidence="2" type="ORF">SCODWIG_01412</name>
</gene>
<evidence type="ECO:0008006" key="4">
    <source>
        <dbReference type="Google" id="ProtNLM"/>
    </source>
</evidence>
<reference evidence="3" key="1">
    <citation type="submission" date="2018-06" db="EMBL/GenBank/DDBJ databases">
        <authorList>
            <person name="Guldener U."/>
        </authorList>
    </citation>
    <scope>NUCLEOTIDE SEQUENCE [LARGE SCALE GENOMIC DNA]</scope>
    <source>
        <strain evidence="3">UTAD17</strain>
    </source>
</reference>
<keyword evidence="3" id="KW-1185">Reference proteome</keyword>
<evidence type="ECO:0000313" key="2">
    <source>
        <dbReference type="EMBL" id="SSD59651.1"/>
    </source>
</evidence>
<dbReference type="Pfam" id="PF08432">
    <property type="entry name" value="Vfa1"/>
    <property type="match status" value="1"/>
</dbReference>
<evidence type="ECO:0000256" key="1">
    <source>
        <dbReference type="SAM" id="MobiDB-lite"/>
    </source>
</evidence>
<dbReference type="EMBL" id="UFAJ01000179">
    <property type="protein sequence ID" value="SSD59651.1"/>
    <property type="molecule type" value="Genomic_DNA"/>
</dbReference>
<name>A0A376B4T1_9ASCO</name>
<feature type="compositionally biased region" description="Basic and acidic residues" evidence="1">
    <location>
        <begin position="111"/>
        <end position="142"/>
    </location>
</feature>
<dbReference type="VEuPathDB" id="FungiDB:SCODWIG_01412"/>
<evidence type="ECO:0000313" key="3">
    <source>
        <dbReference type="Proteomes" id="UP000262825"/>
    </source>
</evidence>
<dbReference type="OrthoDB" id="2158714at2759"/>
<organism evidence="2 3">
    <name type="scientific">Saccharomycodes ludwigii</name>
    <dbReference type="NCBI Taxonomy" id="36035"/>
    <lineage>
        <taxon>Eukaryota</taxon>
        <taxon>Fungi</taxon>
        <taxon>Dikarya</taxon>
        <taxon>Ascomycota</taxon>
        <taxon>Saccharomycotina</taxon>
        <taxon>Saccharomycetes</taxon>
        <taxon>Saccharomycodales</taxon>
        <taxon>Saccharomycodaceae</taxon>
        <taxon>Saccharomycodes</taxon>
    </lineage>
</organism>
<dbReference type="PANTHER" id="PTHR28218">
    <property type="entry name" value="VPS4-ASSOCIATED PROTEIN 1"/>
    <property type="match status" value="1"/>
</dbReference>
<dbReference type="PANTHER" id="PTHR28218:SF1">
    <property type="entry name" value="VPS4-ASSOCIATED PROTEIN 1"/>
    <property type="match status" value="1"/>
</dbReference>
<protein>
    <recommendedName>
        <fullName evidence="4">VPS4-associated protein 1</fullName>
    </recommendedName>
</protein>
<dbReference type="GO" id="GO:0007034">
    <property type="term" value="P:vacuolar transport"/>
    <property type="evidence" value="ECO:0007669"/>
    <property type="project" value="TreeGrafter"/>
</dbReference>
<dbReference type="GO" id="GO:0005768">
    <property type="term" value="C:endosome"/>
    <property type="evidence" value="ECO:0007669"/>
    <property type="project" value="TreeGrafter"/>
</dbReference>